<reference evidence="1 2" key="1">
    <citation type="submission" date="2024-06" db="EMBL/GenBank/DDBJ databases">
        <title>Genomic Encyclopedia of Type Strains, Phase V (KMG-V): Genome sequencing to study the core and pangenomes of soil and plant-associated prokaryotes.</title>
        <authorList>
            <person name="Whitman W."/>
        </authorList>
    </citation>
    <scope>NUCLEOTIDE SEQUENCE [LARGE SCALE GENOMIC DNA]</scope>
    <source>
        <strain evidence="1 2">USDA 160</strain>
    </source>
</reference>
<evidence type="ECO:0000313" key="1">
    <source>
        <dbReference type="EMBL" id="MET4724844.1"/>
    </source>
</evidence>
<organism evidence="1 2">
    <name type="scientific">Bradyrhizobium japonicum</name>
    <dbReference type="NCBI Taxonomy" id="375"/>
    <lineage>
        <taxon>Bacteria</taxon>
        <taxon>Pseudomonadati</taxon>
        <taxon>Pseudomonadota</taxon>
        <taxon>Alphaproteobacteria</taxon>
        <taxon>Hyphomicrobiales</taxon>
        <taxon>Nitrobacteraceae</taxon>
        <taxon>Bradyrhizobium</taxon>
    </lineage>
</organism>
<dbReference type="EMBL" id="JBEPTQ010000002">
    <property type="protein sequence ID" value="MET4724844.1"/>
    <property type="molecule type" value="Genomic_DNA"/>
</dbReference>
<keyword evidence="2" id="KW-1185">Reference proteome</keyword>
<evidence type="ECO:0000313" key="2">
    <source>
        <dbReference type="Proteomes" id="UP001549291"/>
    </source>
</evidence>
<gene>
    <name evidence="1" type="ORF">ABIF63_008950</name>
</gene>
<sequence>MPGIVSIKPKLCTAVAPQRLRTFGDFDVGTSVAADQDPSSLCRILGSAQVAFDPHHHLVVDDDEPHASAEDH</sequence>
<proteinExistence type="predicted"/>
<name>A0ABV2S6M9_BRAJP</name>
<accession>A0ABV2S6M9</accession>
<protein>
    <submittedName>
        <fullName evidence="1">Uncharacterized protein</fullName>
    </submittedName>
</protein>
<dbReference type="Proteomes" id="UP001549291">
    <property type="component" value="Unassembled WGS sequence"/>
</dbReference>
<comment type="caution">
    <text evidence="1">The sequence shown here is derived from an EMBL/GenBank/DDBJ whole genome shotgun (WGS) entry which is preliminary data.</text>
</comment>
<dbReference type="RefSeq" id="WP_244429218.1">
    <property type="nucleotide sequence ID" value="NZ_JBEPTQ010000002.1"/>
</dbReference>